<keyword evidence="3" id="KW-1185">Reference proteome</keyword>
<gene>
    <name evidence="2" type="ORF">DB31_3104</name>
</gene>
<dbReference type="RefSeq" id="WP_044196731.1">
    <property type="nucleotide sequence ID" value="NZ_JMCB01000019.1"/>
</dbReference>
<name>A0A085W5T2_9BACT</name>
<dbReference type="AlphaFoldDB" id="A0A085W5T2"/>
<proteinExistence type="predicted"/>
<comment type="caution">
    <text evidence="2">The sequence shown here is derived from an EMBL/GenBank/DDBJ whole genome shotgun (WGS) entry which is preliminary data.</text>
</comment>
<feature type="coiled-coil region" evidence="1">
    <location>
        <begin position="72"/>
        <end position="99"/>
    </location>
</feature>
<accession>A0A085W5T2</accession>
<keyword evidence="1" id="KW-0175">Coiled coil</keyword>
<dbReference type="EMBL" id="JMCB01000019">
    <property type="protein sequence ID" value="KFE63045.1"/>
    <property type="molecule type" value="Genomic_DNA"/>
</dbReference>
<dbReference type="Proteomes" id="UP000028725">
    <property type="component" value="Unassembled WGS sequence"/>
</dbReference>
<evidence type="ECO:0000256" key="1">
    <source>
        <dbReference type="SAM" id="Coils"/>
    </source>
</evidence>
<organism evidence="2 3">
    <name type="scientific">Hyalangium minutum</name>
    <dbReference type="NCBI Taxonomy" id="394096"/>
    <lineage>
        <taxon>Bacteria</taxon>
        <taxon>Pseudomonadati</taxon>
        <taxon>Myxococcota</taxon>
        <taxon>Myxococcia</taxon>
        <taxon>Myxococcales</taxon>
        <taxon>Cystobacterineae</taxon>
        <taxon>Archangiaceae</taxon>
        <taxon>Hyalangium</taxon>
    </lineage>
</organism>
<evidence type="ECO:0000313" key="2">
    <source>
        <dbReference type="EMBL" id="KFE63045.1"/>
    </source>
</evidence>
<evidence type="ECO:0000313" key="3">
    <source>
        <dbReference type="Proteomes" id="UP000028725"/>
    </source>
</evidence>
<dbReference type="STRING" id="394096.DB31_3104"/>
<protein>
    <submittedName>
        <fullName evidence="2">Uncharacterized protein</fullName>
    </submittedName>
</protein>
<sequence length="108" mass="11776">MTASLARTGSERASVPAAPALLERLERLIDTELGPLRAGVEPLLVDLRQGLAALFPGPGGQQLSPQQQQEQRTRLDQVLDTLEDILEALQRTARAQRRTGPTVGRRES</sequence>
<reference evidence="2 3" key="1">
    <citation type="submission" date="2014-04" db="EMBL/GenBank/DDBJ databases">
        <title>Genome assembly of Hyalangium minutum DSM 14724.</title>
        <authorList>
            <person name="Sharma G."/>
            <person name="Subramanian S."/>
        </authorList>
    </citation>
    <scope>NUCLEOTIDE SEQUENCE [LARGE SCALE GENOMIC DNA]</scope>
    <source>
        <strain evidence="2 3">DSM 14724</strain>
    </source>
</reference>